<dbReference type="GO" id="GO:0005768">
    <property type="term" value="C:endosome"/>
    <property type="evidence" value="ECO:0007669"/>
    <property type="project" value="TreeGrafter"/>
</dbReference>
<evidence type="ECO:0000256" key="1">
    <source>
        <dbReference type="ARBA" id="ARBA00023054"/>
    </source>
</evidence>
<feature type="compositionally biased region" description="Polar residues" evidence="2">
    <location>
        <begin position="844"/>
        <end position="867"/>
    </location>
</feature>
<evidence type="ECO:0000256" key="2">
    <source>
        <dbReference type="SAM" id="MobiDB-lite"/>
    </source>
</evidence>
<feature type="compositionally biased region" description="Low complexity" evidence="2">
    <location>
        <begin position="237"/>
        <end position="299"/>
    </location>
</feature>
<evidence type="ECO:0008006" key="5">
    <source>
        <dbReference type="Google" id="ProtNLM"/>
    </source>
</evidence>
<feature type="region of interest" description="Disordered" evidence="2">
    <location>
        <begin position="1"/>
        <end position="21"/>
    </location>
</feature>
<feature type="region of interest" description="Disordered" evidence="2">
    <location>
        <begin position="199"/>
        <end position="335"/>
    </location>
</feature>
<dbReference type="Proteomes" id="UP000193986">
    <property type="component" value="Unassembled WGS sequence"/>
</dbReference>
<dbReference type="PANTHER" id="PTHR15157:SF5">
    <property type="entry name" value="UV RADIATION RESISTANCE-ASSOCIATED GENE PROTEIN"/>
    <property type="match status" value="1"/>
</dbReference>
<dbReference type="OrthoDB" id="72772at2759"/>
<protein>
    <recommendedName>
        <fullName evidence="5">UV radiation resistance protein and autophagy-related subunit 14-domain-containing protein</fullName>
    </recommendedName>
</protein>
<reference evidence="3 4" key="1">
    <citation type="submission" date="2016-07" db="EMBL/GenBank/DDBJ databases">
        <title>Pervasive Adenine N6-methylation of Active Genes in Fungi.</title>
        <authorList>
            <consortium name="DOE Joint Genome Institute"/>
            <person name="Mondo S.J."/>
            <person name="Dannebaum R.O."/>
            <person name="Kuo R.C."/>
            <person name="Labutti K."/>
            <person name="Haridas S."/>
            <person name="Kuo A."/>
            <person name="Salamov A."/>
            <person name="Ahrendt S.R."/>
            <person name="Lipzen A."/>
            <person name="Sullivan W."/>
            <person name="Andreopoulos W.B."/>
            <person name="Clum A."/>
            <person name="Lindquist E."/>
            <person name="Daum C."/>
            <person name="Ramamoorthy G.K."/>
            <person name="Gryganskyi A."/>
            <person name="Culley D."/>
            <person name="Magnuson J.K."/>
            <person name="James T.Y."/>
            <person name="O'Malley M.A."/>
            <person name="Stajich J.E."/>
            <person name="Spatafora J.W."/>
            <person name="Visel A."/>
            <person name="Grigoriev I.V."/>
        </authorList>
    </citation>
    <scope>NUCLEOTIDE SEQUENCE [LARGE SCALE GENOMIC DNA]</scope>
    <source>
        <strain evidence="3 4">68-887.2</strain>
    </source>
</reference>
<dbReference type="InParanoid" id="A0A1Y2AT26"/>
<dbReference type="STRING" id="71784.A0A1Y2AT26"/>
<feature type="compositionally biased region" description="Polar residues" evidence="2">
    <location>
        <begin position="300"/>
        <end position="310"/>
    </location>
</feature>
<feature type="compositionally biased region" description="Acidic residues" evidence="2">
    <location>
        <begin position="884"/>
        <end position="900"/>
    </location>
</feature>
<feature type="compositionally biased region" description="Low complexity" evidence="2">
    <location>
        <begin position="817"/>
        <end position="831"/>
    </location>
</feature>
<keyword evidence="1" id="KW-0175">Coiled coil</keyword>
<feature type="compositionally biased region" description="Polar residues" evidence="2">
    <location>
        <begin position="120"/>
        <end position="137"/>
    </location>
</feature>
<gene>
    <name evidence="3" type="ORF">BCR39DRAFT_590016</name>
</gene>
<feature type="region of interest" description="Disordered" evidence="2">
    <location>
        <begin position="803"/>
        <end position="920"/>
    </location>
</feature>
<comment type="caution">
    <text evidence="3">The sequence shown here is derived from an EMBL/GenBank/DDBJ whole genome shotgun (WGS) entry which is preliminary data.</text>
</comment>
<sequence length="920" mass="100165">MSSTNPVAKSGEDGPGATLQPRIRHITGIRIRQLTLPESLPLASKLVTSDNLYSEPEVFTLGESSNLTASPDLNGSFHFSHERRNSSSSHKTLTSRSARHERRPSTATLSTENLVRKRSTSSSRFSQLNSPVATSSIRPRTARPRAPTLAGEALEYGHSSAGGHAQASIDDYERRLESADVGRRKLARSFVVLKLPQRSLETPGTNGVVPGPKRANSDDKLKSRPNTETRRTPPRTPSSTSLSPPSTPSHQSRPSMSSSLSRSSLTRMSSQSERTTPPRTRTSSLTSPPTKRSTPSSDSNGLHRTSSARITTPRKQESMTRPSMPPPRGSLRGSTLTFKSRLPIPEVLHPPQIPSVPFYVSRIHAPSTHPSFCHLEKGDLASWLTVEEEAGDVLELEVWYEDDGSWRKLENLSRTVKLKDLRKVDPKQPSSENVVELTFSSDPKQVYYVPPSKGEVKFEGAESAQGQKTTVKGIVERSLRETRMKKGVSVAGLHQLVNMQAVIADTERGIQDVQKNIDRLLLADADHRGLRRDNSQREERVRWISEKAAEVDTTTSEARARITLRRSAIESRRGNLAGAATAEELLVGSSLELLSSITSVESENASLQPLIYHYRSHHAQALDQLFPIDPLSPSTLLYTILSVPLPIPIGPKDPAPPLSMSVHLPDSKTSLKIDERHTSAALGYVAMAVQCLAHLHLHQGGGVPYPVTCAGSRSLVKDVVSVMQGPRGFPLYGKGVERYRYEYAVFLLNKDIESLMQMANVRLLDLRHTLPNLKALLLTLSSPIPPPPRPLILLDSSVSRNSSRQTSRAWTMPPSSPGSSSIGIPDSPRSGIGIGGMGVGVGVNTPSPGTGKVSKSGTRSRLSNNFATTTTTTTTANHDGSSLNDDDRENENDQEDDEDEKGTTELPDGDESTVADSIIA</sequence>
<keyword evidence="4" id="KW-1185">Reference proteome</keyword>
<feature type="compositionally biased region" description="Gly residues" evidence="2">
    <location>
        <begin position="832"/>
        <end position="841"/>
    </location>
</feature>
<dbReference type="GO" id="GO:0000149">
    <property type="term" value="F:SNARE binding"/>
    <property type="evidence" value="ECO:0007669"/>
    <property type="project" value="TreeGrafter"/>
</dbReference>
<dbReference type="PANTHER" id="PTHR15157">
    <property type="entry name" value="UV RADIATION RESISTANCE-ASSOCIATED GENE PROTEIN"/>
    <property type="match status" value="1"/>
</dbReference>
<feature type="compositionally biased region" description="Basic and acidic residues" evidence="2">
    <location>
        <begin position="215"/>
        <end position="231"/>
    </location>
</feature>
<organism evidence="3 4">
    <name type="scientific">Naematelia encephala</name>
    <dbReference type="NCBI Taxonomy" id="71784"/>
    <lineage>
        <taxon>Eukaryota</taxon>
        <taxon>Fungi</taxon>
        <taxon>Dikarya</taxon>
        <taxon>Basidiomycota</taxon>
        <taxon>Agaricomycotina</taxon>
        <taxon>Tremellomycetes</taxon>
        <taxon>Tremellales</taxon>
        <taxon>Naemateliaceae</taxon>
        <taxon>Naematelia</taxon>
    </lineage>
</organism>
<name>A0A1Y2AT26_9TREE</name>
<evidence type="ECO:0000313" key="4">
    <source>
        <dbReference type="Proteomes" id="UP000193986"/>
    </source>
</evidence>
<dbReference type="AlphaFoldDB" id="A0A1Y2AT26"/>
<feature type="compositionally biased region" description="Low complexity" evidence="2">
    <location>
        <begin position="86"/>
        <end position="96"/>
    </location>
</feature>
<accession>A0A1Y2AT26</accession>
<dbReference type="EMBL" id="MCFC01000054">
    <property type="protein sequence ID" value="ORY25738.1"/>
    <property type="molecule type" value="Genomic_DNA"/>
</dbReference>
<dbReference type="GO" id="GO:0035493">
    <property type="term" value="P:SNARE complex assembly"/>
    <property type="evidence" value="ECO:0007669"/>
    <property type="project" value="TreeGrafter"/>
</dbReference>
<proteinExistence type="predicted"/>
<dbReference type="GO" id="GO:0000323">
    <property type="term" value="C:lytic vacuole"/>
    <property type="evidence" value="ECO:0007669"/>
    <property type="project" value="TreeGrafter"/>
</dbReference>
<feature type="region of interest" description="Disordered" evidence="2">
    <location>
        <begin position="72"/>
        <end position="145"/>
    </location>
</feature>
<evidence type="ECO:0000313" key="3">
    <source>
        <dbReference type="EMBL" id="ORY25738.1"/>
    </source>
</evidence>